<dbReference type="PANTHER" id="PTHR11451">
    <property type="entry name" value="THREONINE-TRNA LIGASE"/>
    <property type="match status" value="1"/>
</dbReference>
<accession>A0A554LUN2</accession>
<dbReference type="PRINTS" id="PR01047">
    <property type="entry name" value="TRNASYNTHTHR"/>
</dbReference>
<keyword evidence="2 4" id="KW-0030">Aminoacyl-tRNA synthetase</keyword>
<feature type="domain" description="Anticodon-binding" evidence="3">
    <location>
        <begin position="52"/>
        <end position="139"/>
    </location>
</feature>
<dbReference type="GO" id="GO:0006435">
    <property type="term" value="P:threonyl-tRNA aminoacylation"/>
    <property type="evidence" value="ECO:0007669"/>
    <property type="project" value="InterPro"/>
</dbReference>
<dbReference type="InterPro" id="IPR036621">
    <property type="entry name" value="Anticodon-bd_dom_sf"/>
</dbReference>
<dbReference type="Gene3D" id="3.40.50.800">
    <property type="entry name" value="Anticodon-binding domain"/>
    <property type="match status" value="1"/>
</dbReference>
<dbReference type="EMBL" id="VMGL01000034">
    <property type="protein sequence ID" value="TSC96567.1"/>
    <property type="molecule type" value="Genomic_DNA"/>
</dbReference>
<dbReference type="Pfam" id="PF03129">
    <property type="entry name" value="HGTP_anticodon"/>
    <property type="match status" value="1"/>
</dbReference>
<proteinExistence type="predicted"/>
<evidence type="ECO:0000256" key="1">
    <source>
        <dbReference type="ARBA" id="ARBA00022917"/>
    </source>
</evidence>
<dbReference type="AlphaFoldDB" id="A0A554LUN2"/>
<dbReference type="Gene3D" id="3.30.930.10">
    <property type="entry name" value="Bira Bifunctional Protein, Domain 2"/>
    <property type="match status" value="1"/>
</dbReference>
<name>A0A554LUN2_9BACT</name>
<keyword evidence="1" id="KW-0648">Protein biosynthesis</keyword>
<dbReference type="FunFam" id="3.40.50.800:FF:000001">
    <property type="entry name" value="Threonine--tRNA ligase"/>
    <property type="match status" value="1"/>
</dbReference>
<comment type="caution">
    <text evidence="4">The sequence shown here is derived from an EMBL/GenBank/DDBJ whole genome shotgun (WGS) entry which is preliminary data.</text>
</comment>
<dbReference type="Proteomes" id="UP000318711">
    <property type="component" value="Unassembled WGS sequence"/>
</dbReference>
<dbReference type="InterPro" id="IPR045864">
    <property type="entry name" value="aa-tRNA-synth_II/BPL/LPL"/>
</dbReference>
<dbReference type="InterPro" id="IPR002320">
    <property type="entry name" value="Thr-tRNA-ligase_IIa"/>
</dbReference>
<gene>
    <name evidence="4" type="ORF">CEN88_308</name>
</gene>
<evidence type="ECO:0000259" key="3">
    <source>
        <dbReference type="Pfam" id="PF03129"/>
    </source>
</evidence>
<feature type="non-terminal residue" evidence="4">
    <location>
        <position position="1"/>
    </location>
</feature>
<keyword evidence="2 4" id="KW-0436">Ligase</keyword>
<dbReference type="PANTHER" id="PTHR11451:SF44">
    <property type="entry name" value="THREONINE--TRNA LIGASE, CHLOROPLASTIC_MITOCHONDRIAL 2"/>
    <property type="match status" value="1"/>
</dbReference>
<evidence type="ECO:0000313" key="4">
    <source>
        <dbReference type="EMBL" id="TSC96567.1"/>
    </source>
</evidence>
<dbReference type="SUPFAM" id="SSF55681">
    <property type="entry name" value="Class II aaRS and biotin synthetases"/>
    <property type="match status" value="1"/>
</dbReference>
<organism evidence="4 5">
    <name type="scientific">Candidatus Berkelbacteria bacterium Licking1014_2</name>
    <dbReference type="NCBI Taxonomy" id="2017146"/>
    <lineage>
        <taxon>Bacteria</taxon>
        <taxon>Candidatus Berkelbacteria</taxon>
    </lineage>
</organism>
<dbReference type="GO" id="GO:0005737">
    <property type="term" value="C:cytoplasm"/>
    <property type="evidence" value="ECO:0007669"/>
    <property type="project" value="InterPro"/>
</dbReference>
<dbReference type="InterPro" id="IPR047246">
    <property type="entry name" value="ThrRS_anticodon"/>
</dbReference>
<protein>
    <submittedName>
        <fullName evidence="4">Threonyl-tRNA synthetase</fullName>
    </submittedName>
</protein>
<sequence length="149" mass="16835">AERLAATYRNEKEKRENPIIIHRAILGSIERFIAVLIEHTGGNFPVWLAPVQAIILPVSEKFNDFACEVYTKLKAGDVRVDVDMSKETLNKKIRAAELQKIPYIIVVGEKEKESGKLAVRCRGEQKIKTMAVADLTKEINRGKIKIHGR</sequence>
<dbReference type="InterPro" id="IPR004154">
    <property type="entry name" value="Anticodon-bd"/>
</dbReference>
<dbReference type="SUPFAM" id="SSF52954">
    <property type="entry name" value="Class II aaRS ABD-related"/>
    <property type="match status" value="1"/>
</dbReference>
<dbReference type="CDD" id="cd00860">
    <property type="entry name" value="ThrRS_anticodon"/>
    <property type="match status" value="1"/>
</dbReference>
<reference evidence="4 5" key="1">
    <citation type="submission" date="2017-07" db="EMBL/GenBank/DDBJ databases">
        <title>Mechanisms for carbon and nitrogen cycling indicate functional differentiation within the Candidate Phyla Radiation.</title>
        <authorList>
            <person name="Danczak R.E."/>
            <person name="Johnston M.D."/>
            <person name="Kenah C."/>
            <person name="Slattery M."/>
            <person name="Wrighton K.C."/>
            <person name="Wilkins M.J."/>
        </authorList>
    </citation>
    <scope>NUCLEOTIDE SEQUENCE [LARGE SCALE GENOMIC DNA]</scope>
    <source>
        <strain evidence="4">Licking1014_2</strain>
    </source>
</reference>
<evidence type="ECO:0000313" key="5">
    <source>
        <dbReference type="Proteomes" id="UP000318711"/>
    </source>
</evidence>
<dbReference type="GO" id="GO:0004829">
    <property type="term" value="F:threonine-tRNA ligase activity"/>
    <property type="evidence" value="ECO:0007669"/>
    <property type="project" value="InterPro"/>
</dbReference>
<evidence type="ECO:0000256" key="2">
    <source>
        <dbReference type="ARBA" id="ARBA00023146"/>
    </source>
</evidence>
<dbReference type="GO" id="GO:0005524">
    <property type="term" value="F:ATP binding"/>
    <property type="evidence" value="ECO:0007669"/>
    <property type="project" value="InterPro"/>
</dbReference>